<proteinExistence type="predicted"/>
<dbReference type="InterPro" id="IPR041657">
    <property type="entry name" value="HTH_17"/>
</dbReference>
<dbReference type="EMBL" id="QUAB01000036">
    <property type="protein sequence ID" value="REJ06305.1"/>
    <property type="molecule type" value="Genomic_DNA"/>
</dbReference>
<dbReference type="OrthoDB" id="7220345at2"/>
<dbReference type="Proteomes" id="UP000262172">
    <property type="component" value="Unassembled WGS sequence"/>
</dbReference>
<gene>
    <name evidence="2" type="ORF">DY023_06650</name>
</gene>
<feature type="domain" description="Helix-turn-helix" evidence="1">
    <location>
        <begin position="121"/>
        <end position="167"/>
    </location>
</feature>
<name>A0A371NV21_9MICO</name>
<organism evidence="2 3">
    <name type="scientific">Microbacterium bovistercoris</name>
    <dbReference type="NCBI Taxonomy" id="2293570"/>
    <lineage>
        <taxon>Bacteria</taxon>
        <taxon>Bacillati</taxon>
        <taxon>Actinomycetota</taxon>
        <taxon>Actinomycetes</taxon>
        <taxon>Micrococcales</taxon>
        <taxon>Microbacteriaceae</taxon>
        <taxon>Microbacterium</taxon>
    </lineage>
</organism>
<dbReference type="Pfam" id="PF12728">
    <property type="entry name" value="HTH_17"/>
    <property type="match status" value="1"/>
</dbReference>
<sequence>MEAWAVEVRGYGYVVRDVLKVTAGGALPSSWNVAHDHVVLRAVRLRASIQIIHGASLNAPETVRSAPYRGPMAELDQLETMFRQIVRDELMNALVARMDAQQISPRDERGRAPAVRDKRGFTVAEAALYLGISEWVLRCEVRENRLAARKRGTTLLFDRAELDRYFDSLPER</sequence>
<keyword evidence="2" id="KW-0238">DNA-binding</keyword>
<reference evidence="2 3" key="1">
    <citation type="submission" date="2018-08" db="EMBL/GenBank/DDBJ databases">
        <title>Isolation, diversity and antifungal activity of Actinobacteria from cow dung.</title>
        <authorList>
            <person name="Ling L."/>
        </authorList>
    </citation>
    <scope>NUCLEOTIDE SEQUENCE [LARGE SCALE GENOMIC DNA]</scope>
    <source>
        <strain evidence="2 3">NEAU-LLE</strain>
    </source>
</reference>
<dbReference type="GO" id="GO:0003677">
    <property type="term" value="F:DNA binding"/>
    <property type="evidence" value="ECO:0007669"/>
    <property type="project" value="UniProtKB-KW"/>
</dbReference>
<evidence type="ECO:0000313" key="2">
    <source>
        <dbReference type="EMBL" id="REJ06305.1"/>
    </source>
</evidence>
<dbReference type="AlphaFoldDB" id="A0A371NV21"/>
<evidence type="ECO:0000313" key="3">
    <source>
        <dbReference type="Proteomes" id="UP000262172"/>
    </source>
</evidence>
<protein>
    <submittedName>
        <fullName evidence="2">DNA-binding protein</fullName>
    </submittedName>
</protein>
<evidence type="ECO:0000259" key="1">
    <source>
        <dbReference type="Pfam" id="PF12728"/>
    </source>
</evidence>
<keyword evidence="3" id="KW-1185">Reference proteome</keyword>
<comment type="caution">
    <text evidence="2">The sequence shown here is derived from an EMBL/GenBank/DDBJ whole genome shotgun (WGS) entry which is preliminary data.</text>
</comment>
<accession>A0A371NV21</accession>